<evidence type="ECO:0000313" key="3">
    <source>
        <dbReference type="Proteomes" id="UP001144280"/>
    </source>
</evidence>
<dbReference type="RefSeq" id="WP_281902676.1">
    <property type="nucleotide sequence ID" value="NZ_BSDI01000046.1"/>
</dbReference>
<proteinExistence type="predicted"/>
<gene>
    <name evidence="2" type="ORF">Pa4123_68270</name>
</gene>
<sequence length="514" mass="57257">MLAFGPESPVARPEFAEFRGRQRWLLWPALRYRVVSPLVHEDRLNVFQAAVLGLARAGLREAADIGRLLGLQDDLVELVRSDLRALSYLDRYGVITTNGRHVLQDRFPDPTRAITTYVYQDVTTGTLWPASTVEPGHCPCDWQSRTAATLQLRTAGAPLRKHAFAVHPDGWTGTEPPAHEQVVEAVSRGEAAKRQGGGRTRRWQAGPPERVVSRVSVMTDGQPVWIPLPLLARKRDEGGETTVTWDAMSPFGGHASPYLRRLVATQVQRSARLRDHVEQFVGRRTEGLLTESDLIDVKLRRSIAETLEHRFTARVRDHDAVFELLTLLEREIDRARRRGDGSPEVGDVARYSWRLHELVLRDLVARHRPPLRAVERLRDPLARQLGTYCRQLGMSFGEHARLGVVKADQLRRGIRQPDRATTPVLLAAALVSAATGAPDHPFRQVAAAWPTLLSDLTNVSKDRNTGGAHAAAVPLNLDYGATAWRLAQDTAAAYLGVPLPDLRTRSERDRSTNG</sequence>
<feature type="region of interest" description="Disordered" evidence="1">
    <location>
        <begin position="188"/>
        <end position="207"/>
    </location>
</feature>
<dbReference type="EMBL" id="BSDI01000046">
    <property type="protein sequence ID" value="GLI01551.1"/>
    <property type="molecule type" value="Genomic_DNA"/>
</dbReference>
<evidence type="ECO:0000313" key="2">
    <source>
        <dbReference type="EMBL" id="GLI01551.1"/>
    </source>
</evidence>
<dbReference type="Proteomes" id="UP001144280">
    <property type="component" value="Unassembled WGS sequence"/>
</dbReference>
<comment type="caution">
    <text evidence="2">The sequence shown here is derived from an EMBL/GenBank/DDBJ whole genome shotgun (WGS) entry which is preliminary data.</text>
</comment>
<evidence type="ECO:0000256" key="1">
    <source>
        <dbReference type="SAM" id="MobiDB-lite"/>
    </source>
</evidence>
<protein>
    <submittedName>
        <fullName evidence="2">Uncharacterized protein</fullName>
    </submittedName>
</protein>
<reference evidence="2" key="1">
    <citation type="submission" date="2022-12" db="EMBL/GenBank/DDBJ databases">
        <title>New Phytohabitans aurantiacus sp. RD004123 nov., an actinomycete isolated from soil.</title>
        <authorList>
            <person name="Triningsih D.W."/>
            <person name="Harunari E."/>
            <person name="Igarashi Y."/>
        </authorList>
    </citation>
    <scope>NUCLEOTIDE SEQUENCE</scope>
    <source>
        <strain evidence="2">RD004123</strain>
    </source>
</reference>
<accession>A0ABQ5R7K7</accession>
<organism evidence="2 3">
    <name type="scientific">Phytohabitans aurantiacus</name>
    <dbReference type="NCBI Taxonomy" id="3016789"/>
    <lineage>
        <taxon>Bacteria</taxon>
        <taxon>Bacillati</taxon>
        <taxon>Actinomycetota</taxon>
        <taxon>Actinomycetes</taxon>
        <taxon>Micromonosporales</taxon>
        <taxon>Micromonosporaceae</taxon>
    </lineage>
</organism>
<name>A0ABQ5R7K7_9ACTN</name>
<keyword evidence="3" id="KW-1185">Reference proteome</keyword>